<keyword evidence="2 6" id="KW-0689">Ribosomal protein</keyword>
<keyword evidence="7" id="KW-1185">Reference proteome</keyword>
<evidence type="ECO:0000256" key="5">
    <source>
        <dbReference type="SAM" id="MobiDB-lite"/>
    </source>
</evidence>
<dbReference type="Gene3D" id="1.10.60.20">
    <property type="entry name" value="Ribosomal protein S17e-like"/>
    <property type="match status" value="1"/>
</dbReference>
<evidence type="ECO:0000313" key="7">
    <source>
        <dbReference type="Proteomes" id="UP000028194"/>
    </source>
</evidence>
<comment type="similarity">
    <text evidence="1">Belongs to the eukaryotic ribosomal protein eS17 family.</text>
</comment>
<dbReference type="InterPro" id="IPR001210">
    <property type="entry name" value="Ribosomal_eS17"/>
</dbReference>
<evidence type="ECO:0000256" key="3">
    <source>
        <dbReference type="ARBA" id="ARBA00023274"/>
    </source>
</evidence>
<feature type="region of interest" description="Disordered" evidence="5">
    <location>
        <begin position="57"/>
        <end position="83"/>
    </location>
</feature>
<dbReference type="GeneID" id="41598091"/>
<evidence type="ECO:0000256" key="4">
    <source>
        <dbReference type="ARBA" id="ARBA00035394"/>
    </source>
</evidence>
<dbReference type="PANTHER" id="PTHR10732">
    <property type="entry name" value="40S RIBOSOMAL PROTEIN S17"/>
    <property type="match status" value="1"/>
</dbReference>
<dbReference type="GO" id="GO:0006412">
    <property type="term" value="P:translation"/>
    <property type="evidence" value="ECO:0007669"/>
    <property type="project" value="InterPro"/>
</dbReference>
<organism evidence="6 7">
    <name type="scientific">Candidatus Nitrososphaera evergladensis SR1</name>
    <dbReference type="NCBI Taxonomy" id="1459636"/>
    <lineage>
        <taxon>Archaea</taxon>
        <taxon>Nitrososphaerota</taxon>
        <taxon>Nitrososphaeria</taxon>
        <taxon>Nitrososphaerales</taxon>
        <taxon>Nitrososphaeraceae</taxon>
        <taxon>Nitrososphaera</taxon>
    </lineage>
</organism>
<protein>
    <recommendedName>
        <fullName evidence="4">30S ribosomal protein S17e</fullName>
    </recommendedName>
</protein>
<dbReference type="RefSeq" id="WP_148701005.1">
    <property type="nucleotide sequence ID" value="NZ_CP007174.1"/>
</dbReference>
<dbReference type="HOGENOM" id="CLU_137726_1_0_2"/>
<reference evidence="6 7" key="1">
    <citation type="journal article" date="2014" name="PLoS ONE">
        <title>Genome Sequence of Candidatus Nitrososphaera evergladensis from Group I.1b Enriched from Everglades Soil Reveals Novel Genomic Features of the Ammonia-Oxidizing Archaea.</title>
        <authorList>
            <person name="Zhalnina K.V."/>
            <person name="Dias R."/>
            <person name="Leonard M.T."/>
            <person name="Dorr de Quadros P."/>
            <person name="Camargo F.A."/>
            <person name="Drew J.C."/>
            <person name="Farmerie W.G."/>
            <person name="Daroub S.H."/>
            <person name="Triplett E.W."/>
        </authorList>
    </citation>
    <scope>NUCLEOTIDE SEQUENCE [LARGE SCALE GENOMIC DNA]</scope>
    <source>
        <strain evidence="6 7">SR1</strain>
    </source>
</reference>
<proteinExistence type="inferred from homology"/>
<evidence type="ECO:0000256" key="2">
    <source>
        <dbReference type="ARBA" id="ARBA00022980"/>
    </source>
</evidence>
<dbReference type="GO" id="GO:0003735">
    <property type="term" value="F:structural constituent of ribosome"/>
    <property type="evidence" value="ECO:0007669"/>
    <property type="project" value="InterPro"/>
</dbReference>
<dbReference type="OrthoDB" id="52479at2157"/>
<dbReference type="GO" id="GO:1990904">
    <property type="term" value="C:ribonucleoprotein complex"/>
    <property type="evidence" value="ECO:0007669"/>
    <property type="project" value="UniProtKB-KW"/>
</dbReference>
<dbReference type="NCBIfam" id="NF002242">
    <property type="entry name" value="PRK01151.1"/>
    <property type="match status" value="1"/>
</dbReference>
<accession>A0A075MTJ2</accession>
<dbReference type="EMBL" id="CP007174">
    <property type="protein sequence ID" value="AIF84428.1"/>
    <property type="molecule type" value="Genomic_DNA"/>
</dbReference>
<evidence type="ECO:0000256" key="1">
    <source>
        <dbReference type="ARBA" id="ARBA00010444"/>
    </source>
</evidence>
<gene>
    <name evidence="6" type="ORF">NTE_02376</name>
</gene>
<dbReference type="InterPro" id="IPR036401">
    <property type="entry name" value="Ribosomal_eS17_sf"/>
</dbReference>
<dbReference type="KEGG" id="nev:NTE_02376"/>
<feature type="compositionally biased region" description="Acidic residues" evidence="5">
    <location>
        <begin position="67"/>
        <end position="83"/>
    </location>
</feature>
<dbReference type="GO" id="GO:0005840">
    <property type="term" value="C:ribosome"/>
    <property type="evidence" value="ECO:0007669"/>
    <property type="project" value="UniProtKB-KW"/>
</dbReference>
<name>A0A075MTJ2_9ARCH</name>
<dbReference type="eggNOG" id="arCOG01885">
    <property type="taxonomic scope" value="Archaea"/>
</dbReference>
<dbReference type="AlphaFoldDB" id="A0A075MTJ2"/>
<sequence>MNRIKRISTELLQKYPDKFGLEFDANKKALSEVAVVKSKVLRNELAGYITSHLRKKAAQEKASSAMAEEEEAEEAGTEEESTE</sequence>
<dbReference type="Pfam" id="PF00833">
    <property type="entry name" value="Ribosomal_S17e"/>
    <property type="match status" value="1"/>
</dbReference>
<dbReference type="SUPFAM" id="SSF116820">
    <property type="entry name" value="Rps17e-like"/>
    <property type="match status" value="1"/>
</dbReference>
<keyword evidence="3" id="KW-0687">Ribonucleoprotein</keyword>
<evidence type="ECO:0000313" key="6">
    <source>
        <dbReference type="EMBL" id="AIF84428.1"/>
    </source>
</evidence>
<dbReference type="Proteomes" id="UP000028194">
    <property type="component" value="Chromosome"/>
</dbReference>
<dbReference type="STRING" id="1459636.NTE_02376"/>
<dbReference type="PANTHER" id="PTHR10732:SF0">
    <property type="entry name" value="40S RIBOSOMAL PROTEIN S17"/>
    <property type="match status" value="1"/>
</dbReference>